<gene>
    <name evidence="1" type="ORF">F7R13_00695</name>
</gene>
<organism evidence="1 2">
    <name type="scientific">Burkholderia territorii</name>
    <dbReference type="NCBI Taxonomy" id="1503055"/>
    <lineage>
        <taxon>Bacteria</taxon>
        <taxon>Pseudomonadati</taxon>
        <taxon>Pseudomonadota</taxon>
        <taxon>Betaproteobacteria</taxon>
        <taxon>Burkholderiales</taxon>
        <taxon>Burkholderiaceae</taxon>
        <taxon>Burkholderia</taxon>
        <taxon>Burkholderia cepacia complex</taxon>
    </lineage>
</organism>
<dbReference type="AlphaFoldDB" id="A0A6L3NP59"/>
<dbReference type="RefSeq" id="WP_170296594.1">
    <property type="nucleotide sequence ID" value="NZ_VZOL01000003.1"/>
</dbReference>
<name>A0A6L3NP59_9BURK</name>
<dbReference type="EMBL" id="VZOL01000003">
    <property type="protein sequence ID" value="KAB0686405.1"/>
    <property type="molecule type" value="Genomic_DNA"/>
</dbReference>
<dbReference type="Proteomes" id="UP000473571">
    <property type="component" value="Unassembled WGS sequence"/>
</dbReference>
<protein>
    <submittedName>
        <fullName evidence="1">Uncharacterized protein</fullName>
    </submittedName>
</protein>
<comment type="caution">
    <text evidence="1">The sequence shown here is derived from an EMBL/GenBank/DDBJ whole genome shotgun (WGS) entry which is preliminary data.</text>
</comment>
<evidence type="ECO:0000313" key="2">
    <source>
        <dbReference type="Proteomes" id="UP000473571"/>
    </source>
</evidence>
<sequence length="214" mass="22538">MGASIGLHHESGAPATLVGQVPTDSGAQWIGAKPTANGITVLTQKTAQSDPQIQACILDNYNKVMPDDVPSMVTYDVPSSNVWGFNVSGPFTKFDQSDLNYLRDTTAGLASMVSTNAGRFSAATGAAAEIPSPYAPGFASATLAGTVLGFGASVVEQIVRPNPVGFSVDSTVDLLLYRVAEKFPLWGPMINEIGNGIKDSNWINEMKDQGKSRK</sequence>
<accession>A0A6L3NP59</accession>
<reference evidence="1 2" key="1">
    <citation type="submission" date="2019-09" db="EMBL/GenBank/DDBJ databases">
        <title>Draft genome sequences of 48 bacterial type strains from the CCUG.</title>
        <authorList>
            <person name="Tunovic T."/>
            <person name="Pineiro-Iglesias B."/>
            <person name="Unosson C."/>
            <person name="Inganas E."/>
            <person name="Ohlen M."/>
            <person name="Cardew S."/>
            <person name="Jensie-Markopoulos S."/>
            <person name="Salva-Serra F."/>
            <person name="Jaen-Luchoro D."/>
            <person name="Karlsson R."/>
            <person name="Svensson-Stadler L."/>
            <person name="Chun J."/>
            <person name="Moore E."/>
        </authorList>
    </citation>
    <scope>NUCLEOTIDE SEQUENCE [LARGE SCALE GENOMIC DNA]</scope>
    <source>
        <strain evidence="1 2">CCUG 65687</strain>
    </source>
</reference>
<proteinExistence type="predicted"/>
<evidence type="ECO:0000313" key="1">
    <source>
        <dbReference type="EMBL" id="KAB0686405.1"/>
    </source>
</evidence>